<dbReference type="AlphaFoldDB" id="A0A9P5Y6I0"/>
<feature type="region of interest" description="Disordered" evidence="1">
    <location>
        <begin position="33"/>
        <end position="98"/>
    </location>
</feature>
<accession>A0A9P5Y6I0</accession>
<proteinExistence type="predicted"/>
<evidence type="ECO:0000313" key="2">
    <source>
        <dbReference type="EMBL" id="KAF9463579.1"/>
    </source>
</evidence>
<feature type="compositionally biased region" description="Polar residues" evidence="1">
    <location>
        <begin position="41"/>
        <end position="51"/>
    </location>
</feature>
<protein>
    <submittedName>
        <fullName evidence="2">Uncharacterized protein</fullName>
    </submittedName>
</protein>
<feature type="compositionally biased region" description="Low complexity" evidence="1">
    <location>
        <begin position="141"/>
        <end position="155"/>
    </location>
</feature>
<evidence type="ECO:0000256" key="1">
    <source>
        <dbReference type="SAM" id="MobiDB-lite"/>
    </source>
</evidence>
<dbReference type="OrthoDB" id="3250313at2759"/>
<feature type="region of interest" description="Disordered" evidence="1">
    <location>
        <begin position="470"/>
        <end position="496"/>
    </location>
</feature>
<name>A0A9P5Y6I0_9AGAR</name>
<dbReference type="Proteomes" id="UP000807353">
    <property type="component" value="Unassembled WGS sequence"/>
</dbReference>
<gene>
    <name evidence="2" type="ORF">BDZ94DRAFT_604588</name>
</gene>
<feature type="region of interest" description="Disordered" evidence="1">
    <location>
        <begin position="120"/>
        <end position="187"/>
    </location>
</feature>
<comment type="caution">
    <text evidence="2">The sequence shown here is derived from an EMBL/GenBank/DDBJ whole genome shotgun (WGS) entry which is preliminary data.</text>
</comment>
<keyword evidence="3" id="KW-1185">Reference proteome</keyword>
<feature type="compositionally biased region" description="Acidic residues" evidence="1">
    <location>
        <begin position="475"/>
        <end position="496"/>
    </location>
</feature>
<reference evidence="2" key="1">
    <citation type="submission" date="2020-11" db="EMBL/GenBank/DDBJ databases">
        <authorList>
            <consortium name="DOE Joint Genome Institute"/>
            <person name="Ahrendt S."/>
            <person name="Riley R."/>
            <person name="Andreopoulos W."/>
            <person name="Labutti K."/>
            <person name="Pangilinan J."/>
            <person name="Ruiz-Duenas F.J."/>
            <person name="Barrasa J.M."/>
            <person name="Sanchez-Garcia M."/>
            <person name="Camarero S."/>
            <person name="Miyauchi S."/>
            <person name="Serrano A."/>
            <person name="Linde D."/>
            <person name="Babiker R."/>
            <person name="Drula E."/>
            <person name="Ayuso-Fernandez I."/>
            <person name="Pacheco R."/>
            <person name="Padilla G."/>
            <person name="Ferreira P."/>
            <person name="Barriuso J."/>
            <person name="Kellner H."/>
            <person name="Castanera R."/>
            <person name="Alfaro M."/>
            <person name="Ramirez L."/>
            <person name="Pisabarro A.G."/>
            <person name="Kuo A."/>
            <person name="Tritt A."/>
            <person name="Lipzen A."/>
            <person name="He G."/>
            <person name="Yan M."/>
            <person name="Ng V."/>
            <person name="Cullen D."/>
            <person name="Martin F."/>
            <person name="Rosso M.-N."/>
            <person name="Henrissat B."/>
            <person name="Hibbett D."/>
            <person name="Martinez A.T."/>
            <person name="Grigoriev I.V."/>
        </authorList>
    </citation>
    <scope>NUCLEOTIDE SEQUENCE</scope>
    <source>
        <strain evidence="2">CBS 247.69</strain>
    </source>
</reference>
<dbReference type="EMBL" id="MU150261">
    <property type="protein sequence ID" value="KAF9463579.1"/>
    <property type="molecule type" value="Genomic_DNA"/>
</dbReference>
<organism evidence="2 3">
    <name type="scientific">Collybia nuda</name>
    <dbReference type="NCBI Taxonomy" id="64659"/>
    <lineage>
        <taxon>Eukaryota</taxon>
        <taxon>Fungi</taxon>
        <taxon>Dikarya</taxon>
        <taxon>Basidiomycota</taxon>
        <taxon>Agaricomycotina</taxon>
        <taxon>Agaricomycetes</taxon>
        <taxon>Agaricomycetidae</taxon>
        <taxon>Agaricales</taxon>
        <taxon>Tricholomatineae</taxon>
        <taxon>Clitocybaceae</taxon>
        <taxon>Collybia</taxon>
    </lineage>
</organism>
<feature type="compositionally biased region" description="Polar residues" evidence="1">
    <location>
        <begin position="168"/>
        <end position="178"/>
    </location>
</feature>
<evidence type="ECO:0000313" key="3">
    <source>
        <dbReference type="Proteomes" id="UP000807353"/>
    </source>
</evidence>
<sequence length="496" mass="54554">MARQAMSAQQDAFINKCVTVSALLPSNIFHKAPQKRESANKVESTNVQSGASSLSPLSLDTPPPLPSLGEDEDEQLMPMPSPSPPVTGALSSMPPSVEDGGPSISNIVVEIEEQVLVTQKRARASEDSSSVLSTPAKRSKFTSTPSPSTISSLPRRSPRNLTKARCMSISQSSPTTTIGPPPYATRTGSFRNTLVTDSPHQTVNRRSTIPLTPGLPTQSTSRDVSLPPICCFGQLKAARRTSVPFPRLPLSALPTSSVVRLNPRDKPLPVSCPAPIRAMIEKIPKSAGWMPRALSSILAVNIGPNYYHLVICLINLESLYGFVSGQRGPRSNSRPDVLVKWINSGRTLSEKSCVVRDVGAYAKKWWRWWQTLQPKWRVFDKMGVPISVAEPTTFEAWNCLLVPGANGFLGVVASLYWWGCSLLTLKEKQRKEEEGSWMRAVEDCTWVVESLVKLMKIRNKSNMDDTIDFLHSDSDEVDDKDSEDEENELQELEVVC</sequence>